<dbReference type="OMA" id="PVINATW"/>
<dbReference type="SUPFAM" id="SSF53474">
    <property type="entry name" value="alpha/beta-Hydrolases"/>
    <property type="match status" value="1"/>
</dbReference>
<dbReference type="PROSITE" id="PS00122">
    <property type="entry name" value="CARBOXYLESTERASE_B_1"/>
    <property type="match status" value="1"/>
</dbReference>
<evidence type="ECO:0000256" key="2">
    <source>
        <dbReference type="ARBA" id="ARBA00022801"/>
    </source>
</evidence>
<comment type="similarity">
    <text evidence="1 3">Belongs to the type-B carboxylesterase/lipase family.</text>
</comment>
<comment type="caution">
    <text evidence="5">The sequence shown here is derived from an EMBL/GenBank/DDBJ whole genome shotgun (WGS) entry which is preliminary data.</text>
</comment>
<protein>
    <recommendedName>
        <fullName evidence="3">Carboxylic ester hydrolase</fullName>
        <ecNumber evidence="3">3.1.1.-</ecNumber>
    </recommendedName>
</protein>
<keyword evidence="2 3" id="KW-0378">Hydrolase</keyword>
<reference evidence="5 6" key="1">
    <citation type="submission" date="2018-04" db="EMBL/GenBank/DDBJ databases">
        <title>The genome of golden apple snail Pomacea canaliculata provides insight into stress tolerance and invasive adaptation.</title>
        <authorList>
            <person name="Liu C."/>
            <person name="Liu B."/>
            <person name="Ren Y."/>
            <person name="Zhang Y."/>
            <person name="Wang H."/>
            <person name="Li S."/>
            <person name="Jiang F."/>
            <person name="Yin L."/>
            <person name="Zhang G."/>
            <person name="Qian W."/>
            <person name="Fan W."/>
        </authorList>
    </citation>
    <scope>NUCLEOTIDE SEQUENCE [LARGE SCALE GENOMIC DNA]</scope>
    <source>
        <strain evidence="5">SZHN2017</strain>
        <tissue evidence="5">Muscle</tissue>
    </source>
</reference>
<evidence type="ECO:0000259" key="4">
    <source>
        <dbReference type="Pfam" id="PF00135"/>
    </source>
</evidence>
<keyword evidence="3" id="KW-0732">Signal</keyword>
<dbReference type="Gene3D" id="3.40.50.1820">
    <property type="entry name" value="alpha/beta hydrolase"/>
    <property type="match status" value="1"/>
</dbReference>
<sequence>MAVGRICALLLVTTIFDEIISTPIIKAPWGNIQGVDVQGRGGKKMSGYLGIPFALPPTGKLRWQKPQPHPGPGDGKVFEATTLLPACPQEVPWMGVYNGTSEDCLTLNVFVPVGDDVTSGALKPVMVWIHGGAFQVGDAASYRPTKLVADNDVIVVTIQYRLGVFGFLSTGDATSPGNYGLWDQRLALVWVKDNIRAFGGDPDLVTIFGESAGAMSVGYHVISPASTGLFRRAITQSGSPYMQLCFPDSNKIKELASPLGCSSDPGTPFTMMLDCLRGKSVEELAHMDKILGSKQDTGFMFMPRVDGEFLIDSPARLMTDKGHMASVRVEEVDILNGFNNREGALLLILLKLNPVKDVYTARHFRHLLSTWMTCADLGPANGVAFKMLEFFYRGTDAFTNRSVSLDTLVQALGDALFSAPSMMWIRTLAVQPHTSKRYLYWLNQNLSFNWGGPVPGTHHADDLLLEFEFLTESMLFSGKTGPLTPEEEKLSSDFVAMLADFARTGNPSVHLRSSLGEDIPQFTSQGEAYLSLSTNPSIQHHVMRERLAVWLQLLTEVKNVTNQLTLQVAQDRTKDEL</sequence>
<feature type="domain" description="Carboxylesterase type B" evidence="4">
    <location>
        <begin position="22"/>
        <end position="550"/>
    </location>
</feature>
<evidence type="ECO:0000256" key="1">
    <source>
        <dbReference type="ARBA" id="ARBA00005964"/>
    </source>
</evidence>
<feature type="signal peptide" evidence="3">
    <location>
        <begin position="1"/>
        <end position="21"/>
    </location>
</feature>
<dbReference type="InterPro" id="IPR019826">
    <property type="entry name" value="Carboxylesterase_B_AS"/>
</dbReference>
<proteinExistence type="inferred from homology"/>
<keyword evidence="6" id="KW-1185">Reference proteome</keyword>
<organism evidence="5 6">
    <name type="scientific">Pomacea canaliculata</name>
    <name type="common">Golden apple snail</name>
    <dbReference type="NCBI Taxonomy" id="400727"/>
    <lineage>
        <taxon>Eukaryota</taxon>
        <taxon>Metazoa</taxon>
        <taxon>Spiralia</taxon>
        <taxon>Lophotrochozoa</taxon>
        <taxon>Mollusca</taxon>
        <taxon>Gastropoda</taxon>
        <taxon>Caenogastropoda</taxon>
        <taxon>Architaenioglossa</taxon>
        <taxon>Ampullarioidea</taxon>
        <taxon>Ampullariidae</taxon>
        <taxon>Pomacea</taxon>
    </lineage>
</organism>
<dbReference type="OrthoDB" id="408631at2759"/>
<dbReference type="EMBL" id="PZQS01000002">
    <property type="protein sequence ID" value="PVD36655.1"/>
    <property type="molecule type" value="Genomic_DNA"/>
</dbReference>
<dbReference type="EC" id="3.1.1.-" evidence="3"/>
<dbReference type="STRING" id="400727.A0A2T7PTA9"/>
<dbReference type="AlphaFoldDB" id="A0A2T7PTA9"/>
<feature type="chain" id="PRO_5015367503" description="Carboxylic ester hydrolase" evidence="3">
    <location>
        <begin position="22"/>
        <end position="577"/>
    </location>
</feature>
<dbReference type="Proteomes" id="UP000245119">
    <property type="component" value="Linkage Group LG2"/>
</dbReference>
<accession>A0A2T7PTA9</accession>
<evidence type="ECO:0000313" key="5">
    <source>
        <dbReference type="EMBL" id="PVD36655.1"/>
    </source>
</evidence>
<dbReference type="PANTHER" id="PTHR11559">
    <property type="entry name" value="CARBOXYLESTERASE"/>
    <property type="match status" value="1"/>
</dbReference>
<gene>
    <name evidence="5" type="ORF">C0Q70_03641</name>
</gene>
<dbReference type="GO" id="GO:0016787">
    <property type="term" value="F:hydrolase activity"/>
    <property type="evidence" value="ECO:0007669"/>
    <property type="project" value="UniProtKB-KW"/>
</dbReference>
<dbReference type="InterPro" id="IPR050309">
    <property type="entry name" value="Type-B_Carboxylest/Lipase"/>
</dbReference>
<name>A0A2T7PTA9_POMCA</name>
<dbReference type="InterPro" id="IPR019819">
    <property type="entry name" value="Carboxylesterase_B_CS"/>
</dbReference>
<evidence type="ECO:0000313" key="6">
    <source>
        <dbReference type="Proteomes" id="UP000245119"/>
    </source>
</evidence>
<evidence type="ECO:0000256" key="3">
    <source>
        <dbReference type="RuleBase" id="RU361235"/>
    </source>
</evidence>
<dbReference type="Pfam" id="PF00135">
    <property type="entry name" value="COesterase"/>
    <property type="match status" value="1"/>
</dbReference>
<dbReference type="InterPro" id="IPR002018">
    <property type="entry name" value="CarbesteraseB"/>
</dbReference>
<dbReference type="PROSITE" id="PS00941">
    <property type="entry name" value="CARBOXYLESTERASE_B_2"/>
    <property type="match status" value="1"/>
</dbReference>
<dbReference type="InterPro" id="IPR029058">
    <property type="entry name" value="AB_hydrolase_fold"/>
</dbReference>